<keyword evidence="3" id="KW-1185">Reference proteome</keyword>
<dbReference type="Proteomes" id="UP000314294">
    <property type="component" value="Unassembled WGS sequence"/>
</dbReference>
<evidence type="ECO:0000313" key="2">
    <source>
        <dbReference type="EMBL" id="TNN39029.1"/>
    </source>
</evidence>
<name>A0A4Z2FD14_9TELE</name>
<reference evidence="2 3" key="1">
    <citation type="submission" date="2019-03" db="EMBL/GenBank/DDBJ databases">
        <title>First draft genome of Liparis tanakae, snailfish: a comprehensive survey of snailfish specific genes.</title>
        <authorList>
            <person name="Kim W."/>
            <person name="Song I."/>
            <person name="Jeong J.-H."/>
            <person name="Kim D."/>
            <person name="Kim S."/>
            <person name="Ryu S."/>
            <person name="Song J.Y."/>
            <person name="Lee S.K."/>
        </authorList>
    </citation>
    <scope>NUCLEOTIDE SEQUENCE [LARGE SCALE GENOMIC DNA]</scope>
    <source>
        <tissue evidence="2">Muscle</tissue>
    </source>
</reference>
<proteinExistence type="predicted"/>
<feature type="region of interest" description="Disordered" evidence="1">
    <location>
        <begin position="1"/>
        <end position="38"/>
    </location>
</feature>
<dbReference type="AlphaFoldDB" id="A0A4Z2FD14"/>
<gene>
    <name evidence="2" type="ORF">EYF80_050804</name>
</gene>
<evidence type="ECO:0000256" key="1">
    <source>
        <dbReference type="SAM" id="MobiDB-lite"/>
    </source>
</evidence>
<organism evidence="2 3">
    <name type="scientific">Liparis tanakae</name>
    <name type="common">Tanaka's snailfish</name>
    <dbReference type="NCBI Taxonomy" id="230148"/>
    <lineage>
        <taxon>Eukaryota</taxon>
        <taxon>Metazoa</taxon>
        <taxon>Chordata</taxon>
        <taxon>Craniata</taxon>
        <taxon>Vertebrata</taxon>
        <taxon>Euteleostomi</taxon>
        <taxon>Actinopterygii</taxon>
        <taxon>Neopterygii</taxon>
        <taxon>Teleostei</taxon>
        <taxon>Neoteleostei</taxon>
        <taxon>Acanthomorphata</taxon>
        <taxon>Eupercaria</taxon>
        <taxon>Perciformes</taxon>
        <taxon>Cottioidei</taxon>
        <taxon>Cottales</taxon>
        <taxon>Liparidae</taxon>
        <taxon>Liparis</taxon>
    </lineage>
</organism>
<protein>
    <submittedName>
        <fullName evidence="2">Uncharacterized protein</fullName>
    </submittedName>
</protein>
<comment type="caution">
    <text evidence="2">The sequence shown here is derived from an EMBL/GenBank/DDBJ whole genome shotgun (WGS) entry which is preliminary data.</text>
</comment>
<evidence type="ECO:0000313" key="3">
    <source>
        <dbReference type="Proteomes" id="UP000314294"/>
    </source>
</evidence>
<accession>A0A4Z2FD14</accession>
<dbReference type="EMBL" id="SRLO01001315">
    <property type="protein sequence ID" value="TNN39029.1"/>
    <property type="molecule type" value="Genomic_DNA"/>
</dbReference>
<sequence>MQSSKFYASGSVRVGKRPQNHVPFRSGGLNDHKRPNLDIKPVAYPSRVPAAAARNPAKSDVIVLPPELQRLLSPPKFH</sequence>